<gene>
    <name evidence="1" type="ORF">OHU17_33475</name>
</gene>
<organism evidence="1 2">
    <name type="scientific">Streptomyces goshikiensis</name>
    <dbReference type="NCBI Taxonomy" id="1942"/>
    <lineage>
        <taxon>Bacteria</taxon>
        <taxon>Bacillati</taxon>
        <taxon>Actinomycetota</taxon>
        <taxon>Actinomycetes</taxon>
        <taxon>Kitasatosporales</taxon>
        <taxon>Streptomycetaceae</taxon>
        <taxon>Streptomyces</taxon>
    </lineage>
</organism>
<evidence type="ECO:0000313" key="2">
    <source>
        <dbReference type="Proteomes" id="UP001432075"/>
    </source>
</evidence>
<dbReference type="InterPro" id="IPR016181">
    <property type="entry name" value="Acyl_CoA_acyltransferase"/>
</dbReference>
<sequence>MSSPVTHEGEVLPFAHTAEAVHAWVHGWSASRGAAEPAPSAWGFTIDVGLSGHVMRHVLHAADEATVRKITEHTTAPGVWLKAFVPPETLEPWLAPGWHLAGGAGYLMCAPLPVATTRAPGSVPEGYRMDTWTRDGVTRALVRTTDGAFAARGQIAVTGHSAVVDQVETDRAHQRRGLGGLVMHGLTEAAAAQGATAGVLGATPEGRALYETTGWRVLVPLTSALRGPGPH</sequence>
<reference evidence="1" key="1">
    <citation type="submission" date="2022-10" db="EMBL/GenBank/DDBJ databases">
        <title>The complete genomes of actinobacterial strains from the NBC collection.</title>
        <authorList>
            <person name="Joergensen T.S."/>
            <person name="Alvarez Arevalo M."/>
            <person name="Sterndorff E.B."/>
            <person name="Faurdal D."/>
            <person name="Vuksanovic O."/>
            <person name="Mourched A.-S."/>
            <person name="Charusanti P."/>
            <person name="Shaw S."/>
            <person name="Blin K."/>
            <person name="Weber T."/>
        </authorList>
    </citation>
    <scope>NUCLEOTIDE SEQUENCE</scope>
    <source>
        <strain evidence="1">NBC_00283</strain>
    </source>
</reference>
<accession>A0ABZ1RV25</accession>
<dbReference type="RefSeq" id="WP_328777192.1">
    <property type="nucleotide sequence ID" value="NZ_CP108057.1"/>
</dbReference>
<evidence type="ECO:0000313" key="1">
    <source>
        <dbReference type="EMBL" id="WUO50359.1"/>
    </source>
</evidence>
<keyword evidence="2" id="KW-1185">Reference proteome</keyword>
<dbReference type="EMBL" id="CP108057">
    <property type="protein sequence ID" value="WUO50359.1"/>
    <property type="molecule type" value="Genomic_DNA"/>
</dbReference>
<proteinExistence type="predicted"/>
<protein>
    <submittedName>
        <fullName evidence="1">GNAT family N-acetyltransferase</fullName>
    </submittedName>
</protein>
<dbReference type="SUPFAM" id="SSF55729">
    <property type="entry name" value="Acyl-CoA N-acyltransferases (Nat)"/>
    <property type="match status" value="1"/>
</dbReference>
<dbReference type="Proteomes" id="UP001432075">
    <property type="component" value="Chromosome"/>
</dbReference>
<dbReference type="Gene3D" id="3.40.630.30">
    <property type="match status" value="1"/>
</dbReference>
<name>A0ABZ1RV25_9ACTN</name>